<evidence type="ECO:0000313" key="4">
    <source>
        <dbReference type="EMBL" id="SFU89970.1"/>
    </source>
</evidence>
<dbReference type="SUPFAM" id="SSF52980">
    <property type="entry name" value="Restriction endonuclease-like"/>
    <property type="match status" value="1"/>
</dbReference>
<dbReference type="Gene3D" id="3.40.50.300">
    <property type="entry name" value="P-loop containing nucleotide triphosphate hydrolases"/>
    <property type="match status" value="1"/>
</dbReference>
<dbReference type="OrthoDB" id="9760715at2"/>
<protein>
    <submittedName>
        <fullName evidence="4">Superfamily II DNA or RNA helicase, SNF2 family</fullName>
    </submittedName>
</protein>
<dbReference type="Pfam" id="PF00271">
    <property type="entry name" value="Helicase_C"/>
    <property type="match status" value="1"/>
</dbReference>
<proteinExistence type="predicted"/>
<dbReference type="GO" id="GO:0003677">
    <property type="term" value="F:DNA binding"/>
    <property type="evidence" value="ECO:0007669"/>
    <property type="project" value="InterPro"/>
</dbReference>
<dbReference type="InterPro" id="IPR000330">
    <property type="entry name" value="SNF2_N"/>
</dbReference>
<evidence type="ECO:0000256" key="1">
    <source>
        <dbReference type="ARBA" id="ARBA00022801"/>
    </source>
</evidence>
<dbReference type="InterPro" id="IPR014001">
    <property type="entry name" value="Helicase_ATP-bd"/>
</dbReference>
<keyword evidence="5" id="KW-1185">Reference proteome</keyword>
<dbReference type="InterPro" id="IPR038718">
    <property type="entry name" value="SNF2-like_sf"/>
</dbReference>
<dbReference type="InterPro" id="IPR007560">
    <property type="entry name" value="Restrct_endonuc_IV_Mrr"/>
</dbReference>
<dbReference type="GO" id="GO:0005524">
    <property type="term" value="F:ATP binding"/>
    <property type="evidence" value="ECO:0007669"/>
    <property type="project" value="InterPro"/>
</dbReference>
<keyword evidence="4" id="KW-0547">Nucleotide-binding</keyword>
<dbReference type="PANTHER" id="PTHR45629">
    <property type="entry name" value="SNF2/RAD54 FAMILY MEMBER"/>
    <property type="match status" value="1"/>
</dbReference>
<dbReference type="Gene3D" id="3.40.50.10810">
    <property type="entry name" value="Tandem AAA-ATPase domain"/>
    <property type="match status" value="1"/>
</dbReference>
<dbReference type="PANTHER" id="PTHR45629:SF7">
    <property type="entry name" value="DNA EXCISION REPAIR PROTEIN ERCC-6-RELATED"/>
    <property type="match status" value="1"/>
</dbReference>
<dbReference type="InterPro" id="IPR027417">
    <property type="entry name" value="P-loop_NTPase"/>
</dbReference>
<dbReference type="SUPFAM" id="SSF52540">
    <property type="entry name" value="P-loop containing nucleoside triphosphate hydrolases"/>
    <property type="match status" value="2"/>
</dbReference>
<dbReference type="STRING" id="388950.GCA_001611675_00743"/>
<keyword evidence="4" id="KW-0347">Helicase</keyword>
<dbReference type="Pfam" id="PF00176">
    <property type="entry name" value="SNF2-rel_dom"/>
    <property type="match status" value="1"/>
</dbReference>
<dbReference type="SMART" id="SM00490">
    <property type="entry name" value="HELICc"/>
    <property type="match status" value="1"/>
</dbReference>
<dbReference type="PROSITE" id="PS51194">
    <property type="entry name" value="HELICASE_CTER"/>
    <property type="match status" value="1"/>
</dbReference>
<dbReference type="GO" id="GO:0009307">
    <property type="term" value="P:DNA restriction-modification system"/>
    <property type="evidence" value="ECO:0007669"/>
    <property type="project" value="InterPro"/>
</dbReference>
<dbReference type="RefSeq" id="WP_068836923.1">
    <property type="nucleotide sequence ID" value="NZ_BMXC01000004.1"/>
</dbReference>
<dbReference type="PROSITE" id="PS51192">
    <property type="entry name" value="HELICASE_ATP_BIND_1"/>
    <property type="match status" value="1"/>
</dbReference>
<dbReference type="GO" id="GO:0016787">
    <property type="term" value="F:hydrolase activity"/>
    <property type="evidence" value="ECO:0007669"/>
    <property type="project" value="UniProtKB-KW"/>
</dbReference>
<dbReference type="Gene3D" id="3.40.1350.10">
    <property type="match status" value="1"/>
</dbReference>
<dbReference type="InterPro" id="IPR001650">
    <property type="entry name" value="Helicase_C-like"/>
</dbReference>
<keyword evidence="4" id="KW-0067">ATP-binding</keyword>
<accession>A0A1I7JXK9</accession>
<organism evidence="4 5">
    <name type="scientific">Pontibacter akesuensis</name>
    <dbReference type="NCBI Taxonomy" id="388950"/>
    <lineage>
        <taxon>Bacteria</taxon>
        <taxon>Pseudomonadati</taxon>
        <taxon>Bacteroidota</taxon>
        <taxon>Cytophagia</taxon>
        <taxon>Cytophagales</taxon>
        <taxon>Hymenobacteraceae</taxon>
        <taxon>Pontibacter</taxon>
    </lineage>
</organism>
<sequence length="1088" mass="124688">MFSYSQDEAFSFFVLNEKGEKLPTITWQERQSDYLAQFSILNELVDNGFAIKINQTVQVEASQILQLTTIEKQLLGLPDAYPYEIYIQSAGQLNQKTFYFKYGFYDFAPNGNRFDTKRKGAIVDVEGIEYLLSANQYLICNSLDIFNSLPESDRSFQYNLKSFADIKALSDDTAVLLDSYLSSQSVHFPDKIKIDLNFENGILEVVPAIDIANKEGFVKAVDMFGTAKYIYNISDANRNTTRVVIEEQQRQELQKIKTKRRISSKEEIEEIIEHPEYFFDDELVDLSVFYGERVKEIGVYRPKFYPFVCPYKSEWIPGIVVKDKIDGEKKITFKTPVELAEFETEVFEARNIGKESFEWKGNAIPLQEAERFVRVAKEQFKNPKEPYQNDDPLNPGGNSPNGRVLIIKENAEFLEYAENSSHLEEIDHRFYGVHNLITSIHLKDHQKEGVAWLQSLYKENYRGCLLADDMGLGKTIQLLYFIEWHSQNYHHSKPYLVVAPVSLLENWENEYSKFFSPRNLHINLLYGQTSLSKRFKKEDIDSLQKKQIIFTNYETLRTYQLNICAVDYSLVVLDEAQKIKTPGTLITNVSKALKADFKIAMTGTPVENTLLDLWCIMDFSVPGLLGNAKDFSKQYQNPLKQPGVDVNELGEKLRNEIGFFIKRRLKRDVAKELPEKKTVIITKEMPLEQLQRYKAELELAQNADLEGVERRNQILKSLWAIRDISDHPYLINSQTQAYSSKELTSASAKLQILSDILTDVKSKGEKVIVFADRKETQKMLQKVVFEVFEVLASIINGDTPSTKRGEKNVKLSRQQTIDRFQAGNGFNVIIMSQLAAGVGLNVTQANHVVHYTRHWNPAKEEQATDRAYRIGQQKDVYVYYPMAVFPNDMVSEDGKKQESFDEILNTLLNRKKALATSTLFPTDQAELRPDEIFGDVFGVRGEKDLVPLTIEQVDKLNPNLFEAFIAALYAKQGYDVFLTPYANDKGADVVALKRGESVLIQAKQSKSSVGNSAVQEVFTAKKYYEERFGENLIPLVFTNSDFGQSAEILSLSSKVILKRRSDLIQMIKDSKVSIQDLNVLEFQRIKRI</sequence>
<dbReference type="Proteomes" id="UP000182491">
    <property type="component" value="Unassembled WGS sequence"/>
</dbReference>
<evidence type="ECO:0000259" key="3">
    <source>
        <dbReference type="PROSITE" id="PS51194"/>
    </source>
</evidence>
<evidence type="ECO:0000259" key="2">
    <source>
        <dbReference type="PROSITE" id="PS51192"/>
    </source>
</evidence>
<gene>
    <name evidence="4" type="ORF">SAMN04487941_3162</name>
</gene>
<dbReference type="InterPro" id="IPR011856">
    <property type="entry name" value="tRNA_endonuc-like_dom_sf"/>
</dbReference>
<dbReference type="Pfam" id="PF04471">
    <property type="entry name" value="Mrr_cat"/>
    <property type="match status" value="1"/>
</dbReference>
<name>A0A1I7JXK9_9BACT</name>
<dbReference type="InterPro" id="IPR049730">
    <property type="entry name" value="SNF2/RAD54-like_C"/>
</dbReference>
<reference evidence="5" key="1">
    <citation type="submission" date="2016-10" db="EMBL/GenBank/DDBJ databases">
        <authorList>
            <person name="Varghese N."/>
        </authorList>
    </citation>
    <scope>NUCLEOTIDE SEQUENCE [LARGE SCALE GENOMIC DNA]</scope>
    <source>
        <strain evidence="5">DSM 18820</strain>
    </source>
</reference>
<dbReference type="InterPro" id="IPR011335">
    <property type="entry name" value="Restrct_endonuc-II-like"/>
</dbReference>
<feature type="domain" description="Helicase C-terminal" evidence="3">
    <location>
        <begin position="752"/>
        <end position="920"/>
    </location>
</feature>
<evidence type="ECO:0000313" key="5">
    <source>
        <dbReference type="Proteomes" id="UP000182491"/>
    </source>
</evidence>
<dbReference type="GO" id="GO:0004386">
    <property type="term" value="F:helicase activity"/>
    <property type="evidence" value="ECO:0007669"/>
    <property type="project" value="UniProtKB-KW"/>
</dbReference>
<feature type="domain" description="Helicase ATP-binding" evidence="2">
    <location>
        <begin position="455"/>
        <end position="623"/>
    </location>
</feature>
<dbReference type="EMBL" id="FPCA01000004">
    <property type="protein sequence ID" value="SFU89970.1"/>
    <property type="molecule type" value="Genomic_DNA"/>
</dbReference>
<dbReference type="AlphaFoldDB" id="A0A1I7JXK9"/>
<dbReference type="CDD" id="cd18793">
    <property type="entry name" value="SF2_C_SNF"/>
    <property type="match status" value="1"/>
</dbReference>
<dbReference type="SMART" id="SM00487">
    <property type="entry name" value="DEXDc"/>
    <property type="match status" value="1"/>
</dbReference>
<keyword evidence="1" id="KW-0378">Hydrolase</keyword>
<dbReference type="InterPro" id="IPR050496">
    <property type="entry name" value="SNF2_RAD54_helicase_repair"/>
</dbReference>
<dbReference type="GO" id="GO:0004519">
    <property type="term" value="F:endonuclease activity"/>
    <property type="evidence" value="ECO:0007669"/>
    <property type="project" value="InterPro"/>
</dbReference>